<dbReference type="AlphaFoldDB" id="A0AA90N8N0"/>
<dbReference type="EMBL" id="JAUTIX010000001">
    <property type="protein sequence ID" value="MDP0396880.1"/>
    <property type="molecule type" value="Genomic_DNA"/>
</dbReference>
<feature type="signal peptide" evidence="1">
    <location>
        <begin position="1"/>
        <end position="25"/>
    </location>
</feature>
<keyword evidence="3" id="KW-1185">Reference proteome</keyword>
<gene>
    <name evidence="2" type="ORF">Q7X28_02970</name>
</gene>
<organism evidence="2 3">
    <name type="scientific">Tsukamurella strandjordii</name>
    <dbReference type="NCBI Taxonomy" id="147577"/>
    <lineage>
        <taxon>Bacteria</taxon>
        <taxon>Bacillati</taxon>
        <taxon>Actinomycetota</taxon>
        <taxon>Actinomycetes</taxon>
        <taxon>Mycobacteriales</taxon>
        <taxon>Tsukamurellaceae</taxon>
        <taxon>Tsukamurella</taxon>
    </lineage>
</organism>
<evidence type="ECO:0000313" key="2">
    <source>
        <dbReference type="EMBL" id="MDP0396880.1"/>
    </source>
</evidence>
<accession>A0AA90N8N0</accession>
<evidence type="ECO:0008006" key="4">
    <source>
        <dbReference type="Google" id="ProtNLM"/>
    </source>
</evidence>
<comment type="caution">
    <text evidence="2">The sequence shown here is derived from an EMBL/GenBank/DDBJ whole genome shotgun (WGS) entry which is preliminary data.</text>
</comment>
<proteinExistence type="predicted"/>
<reference evidence="2" key="1">
    <citation type="submission" date="2023-08" db="EMBL/GenBank/DDBJ databases">
        <title>The draft genome of Tsukamurella strandjordii strain 050030.</title>
        <authorList>
            <person name="Zhao F."/>
            <person name="Feng Y."/>
            <person name="Zong Z."/>
        </authorList>
    </citation>
    <scope>NUCLEOTIDE SEQUENCE</scope>
    <source>
        <strain evidence="2">050030</strain>
    </source>
</reference>
<sequence length="224" mass="22775">MRRTGPVRISSVVAGVAAVGLALTACGGGGEGAPSSSSADSASPAASKALVQADLPEGYTVTTVPADSALMSSLQAVQQMKDVEITPAACKDKNVAAQQEVADTVKYGTQQNVAKGQQVTYGVNFLPGEAKVSVFEAAGTGECAQVRLGAVQQTTTRKDLPKGTGATGFVLEFERAVGDQKAASANAYFAKGGVTAMVFANPDAEGKVDRAGFEDMIKRVAAKL</sequence>
<keyword evidence="1" id="KW-0732">Signal</keyword>
<evidence type="ECO:0000256" key="1">
    <source>
        <dbReference type="SAM" id="SignalP"/>
    </source>
</evidence>
<protein>
    <recommendedName>
        <fullName evidence="4">DUF5642 domain-containing protein</fullName>
    </recommendedName>
</protein>
<dbReference type="Proteomes" id="UP001178281">
    <property type="component" value="Unassembled WGS sequence"/>
</dbReference>
<evidence type="ECO:0000313" key="3">
    <source>
        <dbReference type="Proteomes" id="UP001178281"/>
    </source>
</evidence>
<feature type="chain" id="PRO_5041717751" description="DUF5642 domain-containing protein" evidence="1">
    <location>
        <begin position="26"/>
        <end position="224"/>
    </location>
</feature>
<dbReference type="PROSITE" id="PS51257">
    <property type="entry name" value="PROKAR_LIPOPROTEIN"/>
    <property type="match status" value="1"/>
</dbReference>
<name>A0AA90N8N0_9ACTN</name>
<dbReference type="RefSeq" id="WP_305110226.1">
    <property type="nucleotide sequence ID" value="NZ_JAUTIX010000001.1"/>
</dbReference>